<dbReference type="RefSeq" id="WP_150380129.1">
    <property type="nucleotide sequence ID" value="NZ_RZUH01000014.1"/>
</dbReference>
<comment type="caution">
    <text evidence="3">The sequence shown here is derived from an EMBL/GenBank/DDBJ whole genome shotgun (WGS) entry which is preliminary data.</text>
</comment>
<proteinExistence type="predicted"/>
<protein>
    <submittedName>
        <fullName evidence="3">Uncharacterized protein</fullName>
    </submittedName>
</protein>
<dbReference type="Proteomes" id="UP000410049">
    <property type="component" value="Unassembled WGS sequence"/>
</dbReference>
<feature type="compositionally biased region" description="Basic and acidic residues" evidence="1">
    <location>
        <begin position="1"/>
        <end position="18"/>
    </location>
</feature>
<organism evidence="3 4">
    <name type="scientific">Bifidobacterium myosotis</name>
    <dbReference type="NCBI Taxonomy" id="1630166"/>
    <lineage>
        <taxon>Bacteria</taxon>
        <taxon>Bacillati</taxon>
        <taxon>Actinomycetota</taxon>
        <taxon>Actinomycetes</taxon>
        <taxon>Bifidobacteriales</taxon>
        <taxon>Bifidobacteriaceae</taxon>
        <taxon>Bifidobacterium</taxon>
    </lineage>
</organism>
<keyword evidence="2" id="KW-0472">Membrane</keyword>
<keyword evidence="2" id="KW-1133">Transmembrane helix</keyword>
<evidence type="ECO:0000313" key="4">
    <source>
        <dbReference type="Proteomes" id="UP000410049"/>
    </source>
</evidence>
<reference evidence="3 4" key="1">
    <citation type="journal article" date="2019" name="Syst. Appl. Microbiol.">
        <title>Characterization of Bifidobacterium species in feaces of the Egyptian fruit bat: Description of B. vespertilionis sp. nov. and B. rousetti sp. nov.</title>
        <authorList>
            <person name="Modesto M."/>
            <person name="Satti M."/>
            <person name="Watanabe K."/>
            <person name="Puglisi E."/>
            <person name="Morelli L."/>
            <person name="Huang C.-H."/>
            <person name="Liou J.-S."/>
            <person name="Miyashita M."/>
            <person name="Tamura T."/>
            <person name="Saito S."/>
            <person name="Mori K."/>
            <person name="Huang L."/>
            <person name="Sciavilla P."/>
            <person name="Sandri C."/>
            <person name="Spiezio C."/>
            <person name="Vitali F."/>
            <person name="Cavalieri D."/>
            <person name="Perpetuini G."/>
            <person name="Tofalo R."/>
            <person name="Bonetti A."/>
            <person name="Arita M."/>
            <person name="Mattarelli P."/>
        </authorList>
    </citation>
    <scope>NUCLEOTIDE SEQUENCE [LARGE SCALE GENOMIC DNA]</scope>
    <source>
        <strain evidence="3 4">RST17</strain>
    </source>
</reference>
<evidence type="ECO:0000256" key="2">
    <source>
        <dbReference type="SAM" id="Phobius"/>
    </source>
</evidence>
<name>A0A5M9ZG99_9BIFI</name>
<accession>A0A5M9ZG99</accession>
<dbReference type="EMBL" id="RZUH01000014">
    <property type="protein sequence ID" value="KAA8825666.1"/>
    <property type="molecule type" value="Genomic_DNA"/>
</dbReference>
<dbReference type="AlphaFoldDB" id="A0A5M9ZG99"/>
<evidence type="ECO:0000313" key="3">
    <source>
        <dbReference type="EMBL" id="KAA8825666.1"/>
    </source>
</evidence>
<feature type="region of interest" description="Disordered" evidence="1">
    <location>
        <begin position="1"/>
        <end position="43"/>
    </location>
</feature>
<gene>
    <name evidence="3" type="ORF">EMO91_11940</name>
</gene>
<feature type="region of interest" description="Disordered" evidence="1">
    <location>
        <begin position="56"/>
        <end position="75"/>
    </location>
</feature>
<sequence length="112" mass="12866">MARVQKQESHESESHSPDIDFPGHQLPQKRETPKGNQDATIDINEIDHDVPLIKVQGARHRTHTGRRMSKEHIERIKRRHRRERFLVRLDLALFAVVCLGAAAILIGLQALQ</sequence>
<feature type="transmembrane region" description="Helical" evidence="2">
    <location>
        <begin position="85"/>
        <end position="111"/>
    </location>
</feature>
<keyword evidence="2" id="KW-0812">Transmembrane</keyword>
<evidence type="ECO:0000256" key="1">
    <source>
        <dbReference type="SAM" id="MobiDB-lite"/>
    </source>
</evidence>
<feature type="compositionally biased region" description="Basic residues" evidence="1">
    <location>
        <begin position="57"/>
        <end position="67"/>
    </location>
</feature>